<accession>A0A226EQH8</accession>
<organism evidence="1 2">
    <name type="scientific">Folsomia candida</name>
    <name type="common">Springtail</name>
    <dbReference type="NCBI Taxonomy" id="158441"/>
    <lineage>
        <taxon>Eukaryota</taxon>
        <taxon>Metazoa</taxon>
        <taxon>Ecdysozoa</taxon>
        <taxon>Arthropoda</taxon>
        <taxon>Hexapoda</taxon>
        <taxon>Collembola</taxon>
        <taxon>Entomobryomorpha</taxon>
        <taxon>Isotomoidea</taxon>
        <taxon>Isotomidae</taxon>
        <taxon>Proisotominae</taxon>
        <taxon>Folsomia</taxon>
    </lineage>
</organism>
<gene>
    <name evidence="1" type="ORF">Fcan01_04138</name>
</gene>
<keyword evidence="2" id="KW-1185">Reference proteome</keyword>
<evidence type="ECO:0000313" key="1">
    <source>
        <dbReference type="EMBL" id="OXA59304.1"/>
    </source>
</evidence>
<comment type="caution">
    <text evidence="1">The sequence shown here is derived from an EMBL/GenBank/DDBJ whole genome shotgun (WGS) entry which is preliminary data.</text>
</comment>
<dbReference type="AlphaFoldDB" id="A0A226EQH8"/>
<sequence>MLRSSKKMASVSKLALSASLEKEENSVKKATTDNKSSFSAGGELPYYETVPSKAYKMVFALLDVDDLKLARSTCRKWHQEIFPLLEEKTFFSFVGLDTPTNLTKARELSTWLNVVPKDSFQWKMLKALYPKPEEALPIPVLIQWSSLRITDANYLELRQWVARIHTPNVSFLQLHNVRLNWAKYLLIFRELEGLSKIHDTSTSVDSGIWEEFEKGSVFNEKLTSATGYQAMYSPHSANYADLIYHSMKIKEIKIRRSRLEEVILFIKIFLGMECAALERLEISAEDCLKACAKTKKKNVRLQEPKTVLFAHLGAIMNRNRETLTSLRVSFRHSTIAGWFDQYTKEKYEDVDGVLYKPDLRDFILFMKHHRWHETISLHKLETLRLEFENKKIPTVEEIEYLTTFISSLRNLTTLSLSHFLLTSYNSLSMPLLLNRIESGLATPSTTTTKTKPLDVSVGISLRNSDTEELSQSSKDRDQLPGNLELFYGNVKSLIVTCHSHDMDVRWGQRQWPRKLWGHFYCRMGEGGVCIRWGDDGDIE</sequence>
<evidence type="ECO:0008006" key="3">
    <source>
        <dbReference type="Google" id="ProtNLM"/>
    </source>
</evidence>
<protein>
    <recommendedName>
        <fullName evidence="3">F-box domain-containing protein</fullName>
    </recommendedName>
</protein>
<reference evidence="1 2" key="1">
    <citation type="submission" date="2015-12" db="EMBL/GenBank/DDBJ databases">
        <title>The genome of Folsomia candida.</title>
        <authorList>
            <person name="Faddeeva A."/>
            <person name="Derks M.F."/>
            <person name="Anvar Y."/>
            <person name="Smit S."/>
            <person name="Van Straalen N."/>
            <person name="Roelofs D."/>
        </authorList>
    </citation>
    <scope>NUCLEOTIDE SEQUENCE [LARGE SCALE GENOMIC DNA]</scope>
    <source>
        <strain evidence="1 2">VU population</strain>
        <tissue evidence="1">Whole body</tissue>
    </source>
</reference>
<evidence type="ECO:0000313" key="2">
    <source>
        <dbReference type="Proteomes" id="UP000198287"/>
    </source>
</evidence>
<dbReference type="Proteomes" id="UP000198287">
    <property type="component" value="Unassembled WGS sequence"/>
</dbReference>
<proteinExistence type="predicted"/>
<name>A0A226EQH8_FOLCA</name>
<dbReference type="EMBL" id="LNIX01000002">
    <property type="protein sequence ID" value="OXA59304.1"/>
    <property type="molecule type" value="Genomic_DNA"/>
</dbReference>